<name>A0ABU6T7R8_9FABA</name>
<reference evidence="1 2" key="1">
    <citation type="journal article" date="2023" name="Plants (Basel)">
        <title>Bridging the Gap: Combining Genomics and Transcriptomics Approaches to Understand Stylosanthes scabra, an Orphan Legume from the Brazilian Caatinga.</title>
        <authorList>
            <person name="Ferreira-Neto J.R.C."/>
            <person name="da Silva M.D."/>
            <person name="Binneck E."/>
            <person name="de Melo N.F."/>
            <person name="da Silva R.H."/>
            <person name="de Melo A.L.T.M."/>
            <person name="Pandolfi V."/>
            <person name="Bustamante F.O."/>
            <person name="Brasileiro-Vidal A.C."/>
            <person name="Benko-Iseppon A.M."/>
        </authorList>
    </citation>
    <scope>NUCLEOTIDE SEQUENCE [LARGE SCALE GENOMIC DNA]</scope>
    <source>
        <tissue evidence="1">Leaves</tissue>
    </source>
</reference>
<keyword evidence="2" id="KW-1185">Reference proteome</keyword>
<accession>A0ABU6T7R8</accession>
<evidence type="ECO:0000313" key="1">
    <source>
        <dbReference type="EMBL" id="MED6144774.1"/>
    </source>
</evidence>
<comment type="caution">
    <text evidence="1">The sequence shown here is derived from an EMBL/GenBank/DDBJ whole genome shotgun (WGS) entry which is preliminary data.</text>
</comment>
<organism evidence="1 2">
    <name type="scientific">Stylosanthes scabra</name>
    <dbReference type="NCBI Taxonomy" id="79078"/>
    <lineage>
        <taxon>Eukaryota</taxon>
        <taxon>Viridiplantae</taxon>
        <taxon>Streptophyta</taxon>
        <taxon>Embryophyta</taxon>
        <taxon>Tracheophyta</taxon>
        <taxon>Spermatophyta</taxon>
        <taxon>Magnoliopsida</taxon>
        <taxon>eudicotyledons</taxon>
        <taxon>Gunneridae</taxon>
        <taxon>Pentapetalae</taxon>
        <taxon>rosids</taxon>
        <taxon>fabids</taxon>
        <taxon>Fabales</taxon>
        <taxon>Fabaceae</taxon>
        <taxon>Papilionoideae</taxon>
        <taxon>50 kb inversion clade</taxon>
        <taxon>dalbergioids sensu lato</taxon>
        <taxon>Dalbergieae</taxon>
        <taxon>Pterocarpus clade</taxon>
        <taxon>Stylosanthes</taxon>
    </lineage>
</organism>
<proteinExistence type="predicted"/>
<protein>
    <submittedName>
        <fullName evidence="1">Uncharacterized protein</fullName>
    </submittedName>
</protein>
<evidence type="ECO:0000313" key="2">
    <source>
        <dbReference type="Proteomes" id="UP001341840"/>
    </source>
</evidence>
<sequence length="73" mass="8276">MTSGGIPHYLLPHLQPPAAKPDGNPWMLLRHNLFSLRTLLLRIQFPRDEDPLALQIPAGLQSYGRKIHARTEV</sequence>
<dbReference type="EMBL" id="JASCZI010090677">
    <property type="protein sequence ID" value="MED6144774.1"/>
    <property type="molecule type" value="Genomic_DNA"/>
</dbReference>
<gene>
    <name evidence="1" type="ORF">PIB30_018622</name>
</gene>
<dbReference type="Proteomes" id="UP001341840">
    <property type="component" value="Unassembled WGS sequence"/>
</dbReference>